<dbReference type="InterPro" id="IPR001647">
    <property type="entry name" value="HTH_TetR"/>
</dbReference>
<dbReference type="STRING" id="1566387.QV13_27560"/>
<reference evidence="7 8" key="1">
    <citation type="submission" date="2016-08" db="EMBL/GenBank/DDBJ databases">
        <title>Whole genome sequence of Mesorhizobium sp. strain UASWS1009 isolated from industrial sewage.</title>
        <authorList>
            <person name="Crovadore J."/>
            <person name="Calmin G."/>
            <person name="Chablais R."/>
            <person name="Cochard B."/>
            <person name="Lefort F."/>
        </authorList>
    </citation>
    <scope>NUCLEOTIDE SEQUENCE [LARGE SCALE GENOMIC DNA]</scope>
    <source>
        <strain evidence="7 8">UASWS1009</strain>
    </source>
</reference>
<dbReference type="InterPro" id="IPR036271">
    <property type="entry name" value="Tet_transcr_reg_TetR-rel_C_sf"/>
</dbReference>
<dbReference type="Proteomes" id="UP000094412">
    <property type="component" value="Unassembled WGS sequence"/>
</dbReference>
<proteinExistence type="predicted"/>
<protein>
    <recommendedName>
        <fullName evidence="6">HTH tetR-type domain-containing protein</fullName>
    </recommendedName>
</protein>
<feature type="compositionally biased region" description="Basic and acidic residues" evidence="5">
    <location>
        <begin position="1"/>
        <end position="10"/>
    </location>
</feature>
<feature type="region of interest" description="Disordered" evidence="5">
    <location>
        <begin position="1"/>
        <end position="22"/>
    </location>
</feature>
<dbReference type="PRINTS" id="PR00455">
    <property type="entry name" value="HTHTETR"/>
</dbReference>
<dbReference type="EMBL" id="MDEO01000036">
    <property type="protein sequence ID" value="OCX13272.1"/>
    <property type="molecule type" value="Genomic_DNA"/>
</dbReference>
<keyword evidence="3" id="KW-0804">Transcription</keyword>
<dbReference type="AlphaFoldDB" id="A0A1C2DES6"/>
<organism evidence="7 8">
    <name type="scientific">Mesorhizobium hungaricum</name>
    <dbReference type="NCBI Taxonomy" id="1566387"/>
    <lineage>
        <taxon>Bacteria</taxon>
        <taxon>Pseudomonadati</taxon>
        <taxon>Pseudomonadota</taxon>
        <taxon>Alphaproteobacteria</taxon>
        <taxon>Hyphomicrobiales</taxon>
        <taxon>Phyllobacteriaceae</taxon>
        <taxon>Mesorhizobium</taxon>
    </lineage>
</organism>
<dbReference type="PROSITE" id="PS01081">
    <property type="entry name" value="HTH_TETR_1"/>
    <property type="match status" value="1"/>
</dbReference>
<evidence type="ECO:0000256" key="1">
    <source>
        <dbReference type="ARBA" id="ARBA00023015"/>
    </source>
</evidence>
<evidence type="ECO:0000256" key="4">
    <source>
        <dbReference type="PROSITE-ProRule" id="PRU00335"/>
    </source>
</evidence>
<dbReference type="Gene3D" id="1.10.357.10">
    <property type="entry name" value="Tetracycline Repressor, domain 2"/>
    <property type="match status" value="1"/>
</dbReference>
<evidence type="ECO:0000256" key="5">
    <source>
        <dbReference type="SAM" id="MobiDB-lite"/>
    </source>
</evidence>
<dbReference type="PANTHER" id="PTHR30055:SF240">
    <property type="entry name" value="HTH-TYPE TRANSCRIPTIONAL REGULATOR ACRR"/>
    <property type="match status" value="1"/>
</dbReference>
<evidence type="ECO:0000256" key="3">
    <source>
        <dbReference type="ARBA" id="ARBA00023163"/>
    </source>
</evidence>
<dbReference type="GO" id="GO:0003700">
    <property type="term" value="F:DNA-binding transcription factor activity"/>
    <property type="evidence" value="ECO:0007669"/>
    <property type="project" value="TreeGrafter"/>
</dbReference>
<evidence type="ECO:0000313" key="8">
    <source>
        <dbReference type="Proteomes" id="UP000094412"/>
    </source>
</evidence>
<dbReference type="GO" id="GO:0000976">
    <property type="term" value="F:transcription cis-regulatory region binding"/>
    <property type="evidence" value="ECO:0007669"/>
    <property type="project" value="TreeGrafter"/>
</dbReference>
<keyword evidence="8" id="KW-1185">Reference proteome</keyword>
<dbReference type="SUPFAM" id="SSF48498">
    <property type="entry name" value="Tetracyclin repressor-like, C-terminal domain"/>
    <property type="match status" value="1"/>
</dbReference>
<dbReference type="Pfam" id="PF00440">
    <property type="entry name" value="TetR_N"/>
    <property type="match status" value="1"/>
</dbReference>
<keyword evidence="1" id="KW-0805">Transcription regulation</keyword>
<dbReference type="InterPro" id="IPR050109">
    <property type="entry name" value="HTH-type_TetR-like_transc_reg"/>
</dbReference>
<feature type="domain" description="HTH tetR-type" evidence="6">
    <location>
        <begin position="23"/>
        <end position="83"/>
    </location>
</feature>
<evidence type="ECO:0000313" key="7">
    <source>
        <dbReference type="EMBL" id="OCX13272.1"/>
    </source>
</evidence>
<dbReference type="InterPro" id="IPR009057">
    <property type="entry name" value="Homeodomain-like_sf"/>
</dbReference>
<evidence type="ECO:0000256" key="2">
    <source>
        <dbReference type="ARBA" id="ARBA00023125"/>
    </source>
</evidence>
<comment type="caution">
    <text evidence="7">The sequence shown here is derived from an EMBL/GenBank/DDBJ whole genome shotgun (WGS) entry which is preliminary data.</text>
</comment>
<dbReference type="Gene3D" id="1.10.10.60">
    <property type="entry name" value="Homeodomain-like"/>
    <property type="match status" value="1"/>
</dbReference>
<feature type="DNA-binding region" description="H-T-H motif" evidence="4">
    <location>
        <begin position="46"/>
        <end position="65"/>
    </location>
</feature>
<sequence length="212" mass="23375">MPRQRPDTVHAGKAPVGRPPTMPAPRATILGAAAKLFAANGFDGTSLNDVAQAVGVTKAAVYHYFPTKKDIFDEMVVDLLERQYLAVGAAITAAPEPDEKLKAFMQTQAIFFETNYAAFVVMLHGFGGVERNHWTDEQLALRDRFEKLLRSLLADGKAAGTFAIDDVAIAARAVLSLMNWMVRWFRPEGEVRAEDFALQYHSLIVSGLQPRK</sequence>
<dbReference type="SUPFAM" id="SSF46689">
    <property type="entry name" value="Homeodomain-like"/>
    <property type="match status" value="1"/>
</dbReference>
<dbReference type="PANTHER" id="PTHR30055">
    <property type="entry name" value="HTH-TYPE TRANSCRIPTIONAL REGULATOR RUTR"/>
    <property type="match status" value="1"/>
</dbReference>
<evidence type="ECO:0000259" key="6">
    <source>
        <dbReference type="PROSITE" id="PS50977"/>
    </source>
</evidence>
<dbReference type="InterPro" id="IPR023772">
    <property type="entry name" value="DNA-bd_HTH_TetR-type_CS"/>
</dbReference>
<dbReference type="InterPro" id="IPR041490">
    <property type="entry name" value="KstR2_TetR_C"/>
</dbReference>
<dbReference type="Pfam" id="PF17932">
    <property type="entry name" value="TetR_C_24"/>
    <property type="match status" value="1"/>
</dbReference>
<dbReference type="PROSITE" id="PS50977">
    <property type="entry name" value="HTH_TETR_2"/>
    <property type="match status" value="1"/>
</dbReference>
<gene>
    <name evidence="7" type="ORF">QV13_27560</name>
</gene>
<accession>A0A1C2DES6</accession>
<name>A0A1C2DES6_9HYPH</name>
<keyword evidence="2 4" id="KW-0238">DNA-binding</keyword>